<proteinExistence type="predicted"/>
<organism evidence="2 3">
    <name type="scientific">Streptomyces filamentosus NRRL 15998</name>
    <dbReference type="NCBI Taxonomy" id="457431"/>
    <lineage>
        <taxon>Bacteria</taxon>
        <taxon>Bacillati</taxon>
        <taxon>Actinomycetota</taxon>
        <taxon>Actinomycetes</taxon>
        <taxon>Kitasatosporales</taxon>
        <taxon>Streptomycetaceae</taxon>
        <taxon>Streptomyces</taxon>
    </lineage>
</organism>
<evidence type="ECO:0000256" key="1">
    <source>
        <dbReference type="SAM" id="MobiDB-lite"/>
    </source>
</evidence>
<reference evidence="3" key="2">
    <citation type="submission" date="2008-12" db="EMBL/GenBank/DDBJ databases">
        <title>Annotation of Streptomyces roseosporus strain NRRL 15998.</title>
        <authorList>
            <consortium name="The Broad Institute Genome Sequencing Platform"/>
            <consortium name="Broad Institute Microbial Sequencing Center"/>
            <person name="Fischbach M."/>
            <person name="Ward D."/>
            <person name="Young S."/>
            <person name="Kodira C.D."/>
            <person name="Zeng Q."/>
            <person name="Koehrsen M."/>
            <person name="Godfrey P."/>
            <person name="Alvarado L."/>
            <person name="Berlin A.M."/>
            <person name="Borenstein D."/>
            <person name="Chen Z."/>
            <person name="Engels R."/>
            <person name="Freedman E."/>
            <person name="Gellesch M."/>
            <person name="Goldberg J."/>
            <person name="Griggs A."/>
            <person name="Gujja S."/>
            <person name="Heiman D.I."/>
            <person name="Hepburn T.A."/>
            <person name="Howarth C."/>
            <person name="Jen D."/>
            <person name="Larson L."/>
            <person name="Lewis B."/>
            <person name="Mehta T."/>
            <person name="Park D."/>
            <person name="Pearson M."/>
            <person name="Roberts A."/>
            <person name="Saif S."/>
            <person name="Shea T.D."/>
            <person name="Shenoy N."/>
            <person name="Sisk P."/>
            <person name="Stolte C."/>
            <person name="Sykes S.N."/>
            <person name="Walk T."/>
            <person name="White J."/>
            <person name="Yandava C."/>
            <person name="Straight P."/>
            <person name="Clardy J."/>
            <person name="Hung D."/>
            <person name="Kolter R."/>
            <person name="Mekalanos J."/>
            <person name="Walker S."/>
            <person name="Walsh C.T."/>
            <person name="Wieland B.L.C."/>
            <person name="Ilzarbe M."/>
            <person name="Galagan J."/>
            <person name="Nusbaum C."/>
            <person name="Birren B."/>
        </authorList>
    </citation>
    <scope>NUCLEOTIDE SEQUENCE [LARGE SCALE GENOMIC DNA]</scope>
    <source>
        <strain evidence="3">NRRL 15998</strain>
    </source>
</reference>
<feature type="compositionally biased region" description="Low complexity" evidence="1">
    <location>
        <begin position="107"/>
        <end position="129"/>
    </location>
</feature>
<dbReference type="Proteomes" id="UP000003986">
    <property type="component" value="Unassembled WGS sequence"/>
</dbReference>
<feature type="region of interest" description="Disordered" evidence="1">
    <location>
        <begin position="1"/>
        <end position="37"/>
    </location>
</feature>
<feature type="compositionally biased region" description="Basic residues" evidence="1">
    <location>
        <begin position="136"/>
        <end position="149"/>
    </location>
</feature>
<dbReference type="AlphaFoldDB" id="D6AT21"/>
<feature type="region of interest" description="Disordered" evidence="1">
    <location>
        <begin position="53"/>
        <end position="212"/>
    </location>
</feature>
<name>D6AT21_STRFL</name>
<evidence type="ECO:0000313" key="2">
    <source>
        <dbReference type="EMBL" id="EFE78098.2"/>
    </source>
</evidence>
<reference evidence="3" key="1">
    <citation type="submission" date="2008-10" db="EMBL/GenBank/DDBJ databases">
        <authorList>
            <person name="Molnar K."/>
        </authorList>
    </citation>
    <scope>NUCLEOTIDE SEQUENCE [LARGE SCALE GENOMIC DNA]</scope>
    <source>
        <strain evidence="3">NRRL 15998</strain>
    </source>
</reference>
<evidence type="ECO:0000313" key="3">
    <source>
        <dbReference type="Proteomes" id="UP000003986"/>
    </source>
</evidence>
<protein>
    <submittedName>
        <fullName evidence="2">Uncharacterized protein</fullName>
    </submittedName>
</protein>
<dbReference type="EMBL" id="DS999644">
    <property type="protein sequence ID" value="EFE78098.2"/>
    <property type="molecule type" value="Genomic_DNA"/>
</dbReference>
<accession>D6AT21</accession>
<feature type="compositionally biased region" description="Basic residues" evidence="1">
    <location>
        <begin position="25"/>
        <end position="37"/>
    </location>
</feature>
<gene>
    <name evidence="2" type="ORF">SSGG_05465</name>
</gene>
<feature type="non-terminal residue" evidence="2">
    <location>
        <position position="1"/>
    </location>
</feature>
<sequence>APEPVVPLPHDHHDDAARPSPVRPARLRPAHPRRGCGRGLRHLCRAAVGALADAPGQGGPARQSHLQRGRGPATGVLGGPRPGGDHPGHLPAPAVLPRACPRPLAHPARLPGHGARAGPRRGPAAARRVPGADRAVRHRSGRPRGRRHGHPDARGRVGTRHPGGGSHQRRRARRDRGARTSRRVHRVRGRRLPRGQSRPGPGEHRGTGTRGRAYLGAFSVPRTSREGALFLDAVAHAQEQTPEHPSIVNGSIAAAVRGEFRDVQFTSRTKGSELFVNPLMALYFAFELDGLAGQCLYLDRIENTHLMRQVSSAIEVFREEVRQRPPRRIPH</sequence>
<feature type="compositionally biased region" description="Basic residues" evidence="1">
    <location>
        <begin position="167"/>
        <end position="193"/>
    </location>
</feature>